<keyword evidence="3" id="KW-0560">Oxidoreductase</keyword>
<organism evidence="6 7">
    <name type="scientific">Terrabacter terrigena</name>
    <dbReference type="NCBI Taxonomy" id="574718"/>
    <lineage>
        <taxon>Bacteria</taxon>
        <taxon>Bacillati</taxon>
        <taxon>Actinomycetota</taxon>
        <taxon>Actinomycetes</taxon>
        <taxon>Micrococcales</taxon>
        <taxon>Intrasporangiaceae</taxon>
        <taxon>Terrabacter</taxon>
    </lineage>
</organism>
<sequence length="209" mass="21607">MGSTLATALTSAGHPVRWLSDSDQEPAGTGMRASVETIRGCDVVIECISEDRAAKISVLGELAGTSAAVLTTTSSFTVAELASESGLEGRLAGFHYLPSYGGKLVELTTAASDPDVRAAAAALADELGLATVEVADRPGRISRRLIVPFLENVLRAVELGIASPDDIDRVVHLGLGHAVGPLHRLGEAGLEDHRAVVKALLPTIPTAGR</sequence>
<dbReference type="InterPro" id="IPR008927">
    <property type="entry name" value="6-PGluconate_DH-like_C_sf"/>
</dbReference>
<proteinExistence type="inferred from homology"/>
<gene>
    <name evidence="6" type="ORF">ACFQ2V_20225</name>
</gene>
<evidence type="ECO:0000256" key="2">
    <source>
        <dbReference type="ARBA" id="ARBA00009463"/>
    </source>
</evidence>
<feature type="domain" description="3-hydroxyacyl-CoA dehydrogenase NAD binding" evidence="5">
    <location>
        <begin position="32"/>
        <end position="136"/>
    </location>
</feature>
<evidence type="ECO:0000259" key="4">
    <source>
        <dbReference type="Pfam" id="PF00725"/>
    </source>
</evidence>
<dbReference type="Gene3D" id="1.10.1040.10">
    <property type="entry name" value="N-(1-d-carboxylethyl)-l-norvaline Dehydrogenase, domain 2"/>
    <property type="match status" value="1"/>
</dbReference>
<dbReference type="Pfam" id="PF00725">
    <property type="entry name" value="3HCDH"/>
    <property type="match status" value="1"/>
</dbReference>
<reference evidence="7" key="1">
    <citation type="journal article" date="2019" name="Int. J. Syst. Evol. Microbiol.">
        <title>The Global Catalogue of Microorganisms (GCM) 10K type strain sequencing project: providing services to taxonomists for standard genome sequencing and annotation.</title>
        <authorList>
            <consortium name="The Broad Institute Genomics Platform"/>
            <consortium name="The Broad Institute Genome Sequencing Center for Infectious Disease"/>
            <person name="Wu L."/>
            <person name="Ma J."/>
        </authorList>
    </citation>
    <scope>NUCLEOTIDE SEQUENCE [LARGE SCALE GENOMIC DNA]</scope>
    <source>
        <strain evidence="7">CCUG 57508</strain>
    </source>
</reference>
<evidence type="ECO:0000313" key="6">
    <source>
        <dbReference type="EMBL" id="MFD1056639.1"/>
    </source>
</evidence>
<dbReference type="EMBL" id="JBHTKH010000022">
    <property type="protein sequence ID" value="MFD1056639.1"/>
    <property type="molecule type" value="Genomic_DNA"/>
</dbReference>
<dbReference type="SUPFAM" id="SSF51735">
    <property type="entry name" value="NAD(P)-binding Rossmann-fold domains"/>
    <property type="match status" value="1"/>
</dbReference>
<comment type="caution">
    <text evidence="6">The sequence shown here is derived from an EMBL/GenBank/DDBJ whole genome shotgun (WGS) entry which is preliminary data.</text>
</comment>
<dbReference type="Pfam" id="PF02737">
    <property type="entry name" value="3HCDH_N"/>
    <property type="match status" value="1"/>
</dbReference>
<dbReference type="InterPro" id="IPR006176">
    <property type="entry name" value="3-OHacyl-CoA_DH_NAD-bd"/>
</dbReference>
<comment type="pathway">
    <text evidence="1">Lipid metabolism; butanoate metabolism.</text>
</comment>
<feature type="domain" description="3-hydroxyacyl-CoA dehydrogenase C-terminal" evidence="4">
    <location>
        <begin position="141"/>
        <end position="198"/>
    </location>
</feature>
<evidence type="ECO:0000256" key="3">
    <source>
        <dbReference type="ARBA" id="ARBA00023002"/>
    </source>
</evidence>
<dbReference type="PANTHER" id="PTHR48075:SF5">
    <property type="entry name" value="3-HYDROXYBUTYRYL-COA DEHYDROGENASE"/>
    <property type="match status" value="1"/>
</dbReference>
<evidence type="ECO:0000256" key="1">
    <source>
        <dbReference type="ARBA" id="ARBA00005086"/>
    </source>
</evidence>
<dbReference type="PANTHER" id="PTHR48075">
    <property type="entry name" value="3-HYDROXYACYL-COA DEHYDROGENASE FAMILY PROTEIN"/>
    <property type="match status" value="1"/>
</dbReference>
<dbReference type="InterPro" id="IPR013328">
    <property type="entry name" value="6PGD_dom2"/>
</dbReference>
<protein>
    <submittedName>
        <fullName evidence="6">3-hydroxyacyl-CoA dehydrogenase NAD-binding domain-containing protein</fullName>
    </submittedName>
</protein>
<name>A0ABW3N495_9MICO</name>
<comment type="similarity">
    <text evidence="2">Belongs to the 3-hydroxyacyl-CoA dehydrogenase family.</text>
</comment>
<dbReference type="Gene3D" id="3.40.50.720">
    <property type="entry name" value="NAD(P)-binding Rossmann-like Domain"/>
    <property type="match status" value="1"/>
</dbReference>
<dbReference type="InterPro" id="IPR036291">
    <property type="entry name" value="NAD(P)-bd_dom_sf"/>
</dbReference>
<dbReference type="InterPro" id="IPR006108">
    <property type="entry name" value="3HC_DH_C"/>
</dbReference>
<keyword evidence="7" id="KW-1185">Reference proteome</keyword>
<dbReference type="RefSeq" id="WP_386054747.1">
    <property type="nucleotide sequence ID" value="NZ_JBHTKH010000022.1"/>
</dbReference>
<dbReference type="Proteomes" id="UP001597046">
    <property type="component" value="Unassembled WGS sequence"/>
</dbReference>
<evidence type="ECO:0000259" key="5">
    <source>
        <dbReference type="Pfam" id="PF02737"/>
    </source>
</evidence>
<dbReference type="SUPFAM" id="SSF48179">
    <property type="entry name" value="6-phosphogluconate dehydrogenase C-terminal domain-like"/>
    <property type="match status" value="1"/>
</dbReference>
<accession>A0ABW3N495</accession>
<evidence type="ECO:0000313" key="7">
    <source>
        <dbReference type="Proteomes" id="UP001597046"/>
    </source>
</evidence>